<organism evidence="1">
    <name type="scientific">Glycine soja</name>
    <name type="common">Wild soybean</name>
    <dbReference type="NCBI Taxonomy" id="3848"/>
    <lineage>
        <taxon>Eukaryota</taxon>
        <taxon>Viridiplantae</taxon>
        <taxon>Streptophyta</taxon>
        <taxon>Embryophyta</taxon>
        <taxon>Tracheophyta</taxon>
        <taxon>Spermatophyta</taxon>
        <taxon>Magnoliopsida</taxon>
        <taxon>eudicotyledons</taxon>
        <taxon>Gunneridae</taxon>
        <taxon>Pentapetalae</taxon>
        <taxon>rosids</taxon>
        <taxon>fabids</taxon>
        <taxon>Fabales</taxon>
        <taxon>Fabaceae</taxon>
        <taxon>Papilionoideae</taxon>
        <taxon>50 kb inversion clade</taxon>
        <taxon>NPAAA clade</taxon>
        <taxon>indigoferoid/millettioid clade</taxon>
        <taxon>Phaseoleae</taxon>
        <taxon>Glycine</taxon>
        <taxon>Glycine subgen. Soja</taxon>
    </lineage>
</organism>
<sequence length="64" mass="7535">MHRSAVELEAELGRLLFLPSLKDALEKEKAILEDGMKNFHRKIEDEELLSWIEQSERVLVEKDK</sequence>
<dbReference type="Proteomes" id="UP000053555">
    <property type="component" value="Unassembled WGS sequence"/>
</dbReference>
<dbReference type="AlphaFoldDB" id="A0A0B2PWD3"/>
<dbReference type="EMBL" id="KN662606">
    <property type="protein sequence ID" value="KHN13440.1"/>
    <property type="molecule type" value="Genomic_DNA"/>
</dbReference>
<protein>
    <submittedName>
        <fullName evidence="1">Uncharacterized protein</fullName>
    </submittedName>
</protein>
<reference evidence="1" key="1">
    <citation type="submission" date="2014-07" db="EMBL/GenBank/DDBJ databases">
        <title>Identification of a novel salt tolerance gene in wild soybean by whole-genome sequencing.</title>
        <authorList>
            <person name="Lam H.-M."/>
            <person name="Qi X."/>
            <person name="Li M.-W."/>
            <person name="Liu X."/>
            <person name="Xie M."/>
            <person name="Ni M."/>
            <person name="Xu X."/>
        </authorList>
    </citation>
    <scope>NUCLEOTIDE SEQUENCE [LARGE SCALE GENOMIC DNA]</scope>
    <source>
        <tissue evidence="1">Root</tissue>
    </source>
</reference>
<gene>
    <name evidence="1" type="ORF">glysoja_035201</name>
</gene>
<name>A0A0B2PWD3_GLYSO</name>
<accession>A0A0B2PWD3</accession>
<evidence type="ECO:0000313" key="1">
    <source>
        <dbReference type="EMBL" id="KHN13440.1"/>
    </source>
</evidence>
<proteinExistence type="predicted"/>